<evidence type="ECO:0000313" key="2">
    <source>
        <dbReference type="Proteomes" id="UP000814033"/>
    </source>
</evidence>
<accession>A0ACB8RZD8</accession>
<dbReference type="Proteomes" id="UP000814033">
    <property type="component" value="Unassembled WGS sequence"/>
</dbReference>
<dbReference type="EMBL" id="MU275873">
    <property type="protein sequence ID" value="KAI0049409.1"/>
    <property type="molecule type" value="Genomic_DNA"/>
</dbReference>
<gene>
    <name evidence="1" type="ORF">FA95DRAFT_1489194</name>
</gene>
<reference evidence="1" key="2">
    <citation type="journal article" date="2022" name="New Phytol.">
        <title>Evolutionary transition to the ectomycorrhizal habit in the genomes of a hyperdiverse lineage of mushroom-forming fungi.</title>
        <authorList>
            <person name="Looney B."/>
            <person name="Miyauchi S."/>
            <person name="Morin E."/>
            <person name="Drula E."/>
            <person name="Courty P.E."/>
            <person name="Kohler A."/>
            <person name="Kuo A."/>
            <person name="LaButti K."/>
            <person name="Pangilinan J."/>
            <person name="Lipzen A."/>
            <person name="Riley R."/>
            <person name="Andreopoulos W."/>
            <person name="He G."/>
            <person name="Johnson J."/>
            <person name="Nolan M."/>
            <person name="Tritt A."/>
            <person name="Barry K.W."/>
            <person name="Grigoriev I.V."/>
            <person name="Nagy L.G."/>
            <person name="Hibbett D."/>
            <person name="Henrissat B."/>
            <person name="Matheny P.B."/>
            <person name="Labbe J."/>
            <person name="Martin F.M."/>
        </authorList>
    </citation>
    <scope>NUCLEOTIDE SEQUENCE</scope>
    <source>
        <strain evidence="1">FP105234-sp</strain>
    </source>
</reference>
<reference evidence="1" key="1">
    <citation type="submission" date="2021-02" db="EMBL/GenBank/DDBJ databases">
        <authorList>
            <consortium name="DOE Joint Genome Institute"/>
            <person name="Ahrendt S."/>
            <person name="Looney B.P."/>
            <person name="Miyauchi S."/>
            <person name="Morin E."/>
            <person name="Drula E."/>
            <person name="Courty P.E."/>
            <person name="Chicoki N."/>
            <person name="Fauchery L."/>
            <person name="Kohler A."/>
            <person name="Kuo A."/>
            <person name="Labutti K."/>
            <person name="Pangilinan J."/>
            <person name="Lipzen A."/>
            <person name="Riley R."/>
            <person name="Andreopoulos W."/>
            <person name="He G."/>
            <person name="Johnson J."/>
            <person name="Barry K.W."/>
            <person name="Grigoriev I.V."/>
            <person name="Nagy L."/>
            <person name="Hibbett D."/>
            <person name="Henrissat B."/>
            <person name="Matheny P.B."/>
            <person name="Labbe J."/>
            <person name="Martin F."/>
        </authorList>
    </citation>
    <scope>NUCLEOTIDE SEQUENCE</scope>
    <source>
        <strain evidence="1">FP105234-sp</strain>
    </source>
</reference>
<proteinExistence type="predicted"/>
<evidence type="ECO:0000313" key="1">
    <source>
        <dbReference type="EMBL" id="KAI0049409.1"/>
    </source>
</evidence>
<comment type="caution">
    <text evidence="1">The sequence shown here is derived from an EMBL/GenBank/DDBJ whole genome shotgun (WGS) entry which is preliminary data.</text>
</comment>
<sequence length="644" mass="69756">MALTATPSSALLPTPSWDETIVPALRKRLEGESRVLARRISAASIASIEENSPNHPKSISSFSYSSRDQNPSPTFSPRPSGIPRPSLQASRPSVSENRATTPTSTRATNGATSLTKRDRTLSQPRPSDRNNVSLDPKYGPPLPTSSASRSASPNVQGRPAADIKPTRIPVARTRTASMSSHGHTFNGGVTRSESRSGAFVPQRSPPAPEASLNLVAEQHEPALLMDRYDRSLDDLVPRPSTDSEERPFEHWYRGEVSRNGGVGELRVGRRMEMLDIANFGHKVASASAMNDADQRRSGGKGRRRAGSTGGARGSFYMEADANGGTVLDEAPLTDLEVEVETESEPDGHLPPRSASALGLGDSLTPTTFIRERTASRATQRDTSTSRIPTPTLSRDPPRTPTPTMSATPLDSSQSTPRTPTQDRKQSLPRSQSATQPKRRAKSPAEVASSAKKTKKAPVSKHKDEEKRRSVAEYPVPADGDMAYAIPTWTQPVPPGGNWDEVVLPAVARKKGLDEHYTQADGSPQQKKRQSWVPEPAPGTFGYDYSKYRPIHPNDIPMDEFGQRPETVDEEKSPSPPKAPVLHVDTSVRTRTHAPPSPAPFSRYLHPAPAEVEHAVASTADIAVQPSLREPAEEEDAGCCKCLIM</sequence>
<organism evidence="1 2">
    <name type="scientific">Auriscalpium vulgare</name>
    <dbReference type="NCBI Taxonomy" id="40419"/>
    <lineage>
        <taxon>Eukaryota</taxon>
        <taxon>Fungi</taxon>
        <taxon>Dikarya</taxon>
        <taxon>Basidiomycota</taxon>
        <taxon>Agaricomycotina</taxon>
        <taxon>Agaricomycetes</taxon>
        <taxon>Russulales</taxon>
        <taxon>Auriscalpiaceae</taxon>
        <taxon>Auriscalpium</taxon>
    </lineage>
</organism>
<protein>
    <submittedName>
        <fullName evidence="1">Uncharacterized protein</fullName>
    </submittedName>
</protein>
<name>A0ACB8RZD8_9AGAM</name>
<keyword evidence="2" id="KW-1185">Reference proteome</keyword>